<sequence>MNMLQPQRHSQILHEIELRGSLNVAEFSERVGVSGMTIRRDLVLLEEQGLVERVHGGAVRPRRHGASATARMLTPLATLGMVVPSAGYYFPEIIRGAKAAVAEAGARLVLGISEYSPDLERSQVSRLANNKVDGILVTPSRSFEADPSTFEALLDVKVPVVVVERALDSTASFATLSTVRSNHAHGAELAVAHLLAEGRQRVALARRPSPTAPLVQEGYRRALAASGSGHVPIEFELPPREAPVATLRRHLEELLDTCRDSVVDALIVLPDEVAISLLEVAEDRGIAVPEDLALVAYDDEVASIASVPLTAVAPPKFQVGYFAARTCLDQVLASARGSAHEAFARVELFPVLSERESSRRD</sequence>
<organism evidence="5 6">
    <name type="scientific">Myceligenerans salitolerans</name>
    <dbReference type="NCBI Taxonomy" id="1230528"/>
    <lineage>
        <taxon>Bacteria</taxon>
        <taxon>Bacillati</taxon>
        <taxon>Actinomycetota</taxon>
        <taxon>Actinomycetes</taxon>
        <taxon>Micrococcales</taxon>
        <taxon>Promicromonosporaceae</taxon>
        <taxon>Myceligenerans</taxon>
    </lineage>
</organism>
<evidence type="ECO:0000259" key="4">
    <source>
        <dbReference type="PROSITE" id="PS51000"/>
    </source>
</evidence>
<dbReference type="CDD" id="cd06267">
    <property type="entry name" value="PBP1_LacI_sugar_binding-like"/>
    <property type="match status" value="1"/>
</dbReference>
<dbReference type="InterPro" id="IPR036390">
    <property type="entry name" value="WH_DNA-bd_sf"/>
</dbReference>
<evidence type="ECO:0000256" key="3">
    <source>
        <dbReference type="ARBA" id="ARBA00023163"/>
    </source>
</evidence>
<dbReference type="PROSITE" id="PS51000">
    <property type="entry name" value="HTH_DEOR_2"/>
    <property type="match status" value="1"/>
</dbReference>
<dbReference type="EMBL" id="JAFMPK010000047">
    <property type="protein sequence ID" value="MBO0610361.1"/>
    <property type="molecule type" value="Genomic_DNA"/>
</dbReference>
<evidence type="ECO:0000256" key="1">
    <source>
        <dbReference type="ARBA" id="ARBA00023015"/>
    </source>
</evidence>
<gene>
    <name evidence="5" type="ORF">J0911_15110</name>
</gene>
<dbReference type="SUPFAM" id="SSF46785">
    <property type="entry name" value="Winged helix' DNA-binding domain"/>
    <property type="match status" value="1"/>
</dbReference>
<dbReference type="PROSITE" id="PS00894">
    <property type="entry name" value="HTH_DEOR_1"/>
    <property type="match status" value="1"/>
</dbReference>
<dbReference type="SMART" id="SM00420">
    <property type="entry name" value="HTH_DEOR"/>
    <property type="match status" value="1"/>
</dbReference>
<dbReference type="Pfam" id="PF13377">
    <property type="entry name" value="Peripla_BP_3"/>
    <property type="match status" value="1"/>
</dbReference>
<protein>
    <submittedName>
        <fullName evidence="5">DeoR/GlpR family transcriptional regulator</fullName>
    </submittedName>
</protein>
<keyword evidence="6" id="KW-1185">Reference proteome</keyword>
<name>A0ABS3IBG7_9MICO</name>
<dbReference type="Proteomes" id="UP000664617">
    <property type="component" value="Unassembled WGS sequence"/>
</dbReference>
<proteinExistence type="predicted"/>
<dbReference type="Pfam" id="PF08220">
    <property type="entry name" value="HTH_DeoR"/>
    <property type="match status" value="1"/>
</dbReference>
<dbReference type="PRINTS" id="PR00037">
    <property type="entry name" value="HTHLACR"/>
</dbReference>
<dbReference type="SUPFAM" id="SSF53822">
    <property type="entry name" value="Periplasmic binding protein-like I"/>
    <property type="match status" value="1"/>
</dbReference>
<dbReference type="InterPro" id="IPR036388">
    <property type="entry name" value="WH-like_DNA-bd_sf"/>
</dbReference>
<dbReference type="InterPro" id="IPR028082">
    <property type="entry name" value="Peripla_BP_I"/>
</dbReference>
<keyword evidence="1" id="KW-0805">Transcription regulation</keyword>
<feature type="domain" description="HTH deoR-type" evidence="4">
    <location>
        <begin position="5"/>
        <end position="60"/>
    </location>
</feature>
<dbReference type="Gene3D" id="3.40.50.2300">
    <property type="match status" value="2"/>
</dbReference>
<dbReference type="InterPro" id="IPR018356">
    <property type="entry name" value="Tscrpt_reg_HTH_DeoR_CS"/>
</dbReference>
<accession>A0ABS3IBG7</accession>
<dbReference type="PANTHER" id="PTHR30146">
    <property type="entry name" value="LACI-RELATED TRANSCRIPTIONAL REPRESSOR"/>
    <property type="match status" value="1"/>
</dbReference>
<evidence type="ECO:0000313" key="6">
    <source>
        <dbReference type="Proteomes" id="UP000664617"/>
    </source>
</evidence>
<dbReference type="InterPro" id="IPR046335">
    <property type="entry name" value="LacI/GalR-like_sensor"/>
</dbReference>
<evidence type="ECO:0000313" key="5">
    <source>
        <dbReference type="EMBL" id="MBO0610361.1"/>
    </source>
</evidence>
<comment type="caution">
    <text evidence="5">The sequence shown here is derived from an EMBL/GenBank/DDBJ whole genome shotgun (WGS) entry which is preliminary data.</text>
</comment>
<keyword evidence="2" id="KW-0238">DNA-binding</keyword>
<reference evidence="5 6" key="1">
    <citation type="submission" date="2021-03" db="EMBL/GenBank/DDBJ databases">
        <authorList>
            <person name="Xin L."/>
        </authorList>
    </citation>
    <scope>NUCLEOTIDE SEQUENCE [LARGE SCALE GENOMIC DNA]</scope>
    <source>
        <strain evidence="5 6">XHU 5031</strain>
    </source>
</reference>
<dbReference type="Gene3D" id="1.10.10.10">
    <property type="entry name" value="Winged helix-like DNA-binding domain superfamily/Winged helix DNA-binding domain"/>
    <property type="match status" value="1"/>
</dbReference>
<keyword evidence="3" id="KW-0804">Transcription</keyword>
<reference evidence="6" key="2">
    <citation type="submission" date="2023-07" db="EMBL/GenBank/DDBJ databases">
        <title>Myceligenerans salitolerans sp. nov., a halotolerant actinomycete isolated from a salt lake in Xinjiang, China.</title>
        <authorList>
            <person name="Guan T."/>
        </authorList>
    </citation>
    <scope>NUCLEOTIDE SEQUENCE [LARGE SCALE GENOMIC DNA]</scope>
    <source>
        <strain evidence="6">XHU 5031</strain>
    </source>
</reference>
<dbReference type="PANTHER" id="PTHR30146:SF155">
    <property type="entry name" value="ALANINE RACEMASE"/>
    <property type="match status" value="1"/>
</dbReference>
<evidence type="ECO:0000256" key="2">
    <source>
        <dbReference type="ARBA" id="ARBA00023125"/>
    </source>
</evidence>
<dbReference type="InterPro" id="IPR001034">
    <property type="entry name" value="DeoR_HTH"/>
</dbReference>